<evidence type="ECO:0000313" key="2">
    <source>
        <dbReference type="EMBL" id="MQO92383.1"/>
    </source>
</evidence>
<proteinExistence type="predicted"/>
<dbReference type="EMBL" id="VZAP01000088">
    <property type="protein sequence ID" value="MQO92383.1"/>
    <property type="molecule type" value="Genomic_DNA"/>
</dbReference>
<accession>A0AA91A7F7</accession>
<protein>
    <submittedName>
        <fullName evidence="2">Uncharacterized protein</fullName>
    </submittedName>
</protein>
<sequence>MKLKNDIVNLIVRVEHHLCPQYCGVVDRRRIIAFLLLTISELVIIPYHIMLFLLVKEPYGLSLCGLHTFVFCILQFLIWKRKIAFVKGISSLYLLMFAKLALDSVFCINFGFANDNLSVICNLFVVFILAITALSQTLYKTCAIITVGMIPLLLIYLFTTPLMPALFSM</sequence>
<evidence type="ECO:0000256" key="1">
    <source>
        <dbReference type="SAM" id="Phobius"/>
    </source>
</evidence>
<organism evidence="2 3">
    <name type="scientific">Segatella copri</name>
    <dbReference type="NCBI Taxonomy" id="165179"/>
    <lineage>
        <taxon>Bacteria</taxon>
        <taxon>Pseudomonadati</taxon>
        <taxon>Bacteroidota</taxon>
        <taxon>Bacteroidia</taxon>
        <taxon>Bacteroidales</taxon>
        <taxon>Prevotellaceae</taxon>
        <taxon>Segatella</taxon>
    </lineage>
</organism>
<gene>
    <name evidence="2" type="ORF">F7D31_06835</name>
</gene>
<reference evidence="3" key="1">
    <citation type="submission" date="2019-09" db="EMBL/GenBank/DDBJ databases">
        <title>Distinct polysaccharide growth profiles of human intestinal Prevotella copri isolates.</title>
        <authorList>
            <person name="Fehlner-Peach H."/>
            <person name="Magnabosco C."/>
            <person name="Raghavan V."/>
            <person name="Scher J.U."/>
            <person name="Tett A."/>
            <person name="Cox L.M."/>
            <person name="Gottsegen C."/>
            <person name="Watters A."/>
            <person name="Wiltshire- Gordon J.D."/>
            <person name="Segata N."/>
            <person name="Bonneau R."/>
            <person name="Littman D.R."/>
        </authorList>
    </citation>
    <scope>NUCLEOTIDE SEQUENCE [LARGE SCALE GENOMIC DNA]</scope>
    <source>
        <strain evidence="3">iAU3127</strain>
    </source>
</reference>
<feature type="transmembrane region" description="Helical" evidence="1">
    <location>
        <begin position="141"/>
        <end position="159"/>
    </location>
</feature>
<dbReference type="Proteomes" id="UP000421283">
    <property type="component" value="Unassembled WGS sequence"/>
</dbReference>
<dbReference type="AlphaFoldDB" id="A0AA91A7F7"/>
<name>A0AA91A7F7_9BACT</name>
<keyword evidence="1" id="KW-0472">Membrane</keyword>
<keyword evidence="1" id="KW-0812">Transmembrane</keyword>
<feature type="transmembrane region" description="Helical" evidence="1">
    <location>
        <begin position="117"/>
        <end position="134"/>
    </location>
</feature>
<feature type="transmembrane region" description="Helical" evidence="1">
    <location>
        <begin position="31"/>
        <end position="53"/>
    </location>
</feature>
<evidence type="ECO:0000313" key="3">
    <source>
        <dbReference type="Proteomes" id="UP000421283"/>
    </source>
</evidence>
<feature type="transmembrane region" description="Helical" evidence="1">
    <location>
        <begin position="91"/>
        <end position="111"/>
    </location>
</feature>
<keyword evidence="1" id="KW-1133">Transmembrane helix</keyword>
<comment type="caution">
    <text evidence="2">The sequence shown here is derived from an EMBL/GenBank/DDBJ whole genome shotgun (WGS) entry which is preliminary data.</text>
</comment>
<dbReference type="RefSeq" id="WP_153138219.1">
    <property type="nucleotide sequence ID" value="NZ_VZAP01000088.1"/>
</dbReference>
<feature type="transmembrane region" description="Helical" evidence="1">
    <location>
        <begin position="59"/>
        <end position="79"/>
    </location>
</feature>